<dbReference type="SUPFAM" id="SSF110087">
    <property type="entry name" value="DR1885-like metal-binding protein"/>
    <property type="match status" value="1"/>
</dbReference>
<name>A0A831TIT4_9BACT</name>
<sequence>MTIHRRLLARPAVVLAVVVVALLALSACGEAGQPAASPSPTPSSRLGMASSPTAPEQDESSSGTGEALIRILDPWARPSAQAGEMSTSAVYLVIRNQGQETDRLLHAESDVAETVELHRTTMDGGMMKMEPVQAIEVPAGSDVELKPGGLHIMLIGLKRDLEVGDRVTVTLRFERAGEMEVVAEVRQP</sequence>
<evidence type="ECO:0000313" key="2">
    <source>
        <dbReference type="EMBL" id="HEG91683.1"/>
    </source>
</evidence>
<dbReference type="PANTHER" id="PTHR36302:SF1">
    <property type="entry name" value="COPPER CHAPERONE PCU(A)C"/>
    <property type="match status" value="1"/>
</dbReference>
<dbReference type="InterPro" id="IPR058248">
    <property type="entry name" value="Lxx211020-like"/>
</dbReference>
<proteinExistence type="predicted"/>
<evidence type="ECO:0000256" key="1">
    <source>
        <dbReference type="SAM" id="MobiDB-lite"/>
    </source>
</evidence>
<organism evidence="2">
    <name type="scientific">Thermorudis peleae</name>
    <dbReference type="NCBI Taxonomy" id="1382356"/>
    <lineage>
        <taxon>Bacteria</taxon>
        <taxon>Pseudomonadati</taxon>
        <taxon>Thermomicrobiota</taxon>
        <taxon>Thermomicrobia</taxon>
        <taxon>Thermomicrobia incertae sedis</taxon>
        <taxon>Thermorudis</taxon>
    </lineage>
</organism>
<dbReference type="Pfam" id="PF04314">
    <property type="entry name" value="PCuAC"/>
    <property type="match status" value="1"/>
</dbReference>
<accession>A0A831TIT4</accession>
<dbReference type="EMBL" id="DSIY01000226">
    <property type="protein sequence ID" value="HEG91683.1"/>
    <property type="molecule type" value="Genomic_DNA"/>
</dbReference>
<protein>
    <submittedName>
        <fullName evidence="2">Copper chaperone PCu(A)C</fullName>
    </submittedName>
</protein>
<comment type="caution">
    <text evidence="2">The sequence shown here is derived from an EMBL/GenBank/DDBJ whole genome shotgun (WGS) entry which is preliminary data.</text>
</comment>
<feature type="compositionally biased region" description="Polar residues" evidence="1">
    <location>
        <begin position="50"/>
        <end position="64"/>
    </location>
</feature>
<feature type="region of interest" description="Disordered" evidence="1">
    <location>
        <begin position="31"/>
        <end position="65"/>
    </location>
</feature>
<dbReference type="PROSITE" id="PS51257">
    <property type="entry name" value="PROKAR_LIPOPROTEIN"/>
    <property type="match status" value="1"/>
</dbReference>
<gene>
    <name evidence="2" type="ORF">ENP34_09640</name>
</gene>
<dbReference type="AlphaFoldDB" id="A0A831TIT4"/>
<dbReference type="InterPro" id="IPR007410">
    <property type="entry name" value="LpqE-like"/>
</dbReference>
<feature type="compositionally biased region" description="Low complexity" evidence="1">
    <location>
        <begin position="34"/>
        <end position="44"/>
    </location>
</feature>
<dbReference type="InterPro" id="IPR036182">
    <property type="entry name" value="PCuAC_sf"/>
</dbReference>
<reference evidence="2" key="1">
    <citation type="journal article" date="2020" name="mSystems">
        <title>Genome- and Community-Level Interaction Insights into Carbon Utilization and Element Cycling Functions of Hydrothermarchaeota in Hydrothermal Sediment.</title>
        <authorList>
            <person name="Zhou Z."/>
            <person name="Liu Y."/>
            <person name="Xu W."/>
            <person name="Pan J."/>
            <person name="Luo Z.H."/>
            <person name="Li M."/>
        </authorList>
    </citation>
    <scope>NUCLEOTIDE SEQUENCE [LARGE SCALE GENOMIC DNA]</scope>
    <source>
        <strain evidence="2">SpSt-210</strain>
    </source>
</reference>
<dbReference type="PANTHER" id="PTHR36302">
    <property type="entry name" value="BLR7088 PROTEIN"/>
    <property type="match status" value="1"/>
</dbReference>
<dbReference type="Gene3D" id="2.60.40.1890">
    <property type="entry name" value="PCu(A)C copper chaperone"/>
    <property type="match status" value="1"/>
</dbReference>